<evidence type="ECO:0000313" key="2">
    <source>
        <dbReference type="EMBL" id="SFK61870.1"/>
    </source>
</evidence>
<name>A0A1I4B0F1_9PROT</name>
<evidence type="ECO:0000313" key="3">
    <source>
        <dbReference type="Proteomes" id="UP000199473"/>
    </source>
</evidence>
<reference evidence="2 3" key="1">
    <citation type="submission" date="2016-10" db="EMBL/GenBank/DDBJ databases">
        <authorList>
            <person name="de Groot N.N."/>
        </authorList>
    </citation>
    <scope>NUCLEOTIDE SEQUENCE [LARGE SCALE GENOMIC DNA]</scope>
    <source>
        <strain evidence="2 3">DSM 19981</strain>
    </source>
</reference>
<keyword evidence="3" id="KW-1185">Reference proteome</keyword>
<feature type="chain" id="PRO_5011635871" description="TRAP-type C4-dicarboxylate transport system, substrate-binding protein" evidence="1">
    <location>
        <begin position="23"/>
        <end position="338"/>
    </location>
</feature>
<dbReference type="RefSeq" id="WP_092960413.1">
    <property type="nucleotide sequence ID" value="NZ_FOSQ01000004.1"/>
</dbReference>
<evidence type="ECO:0008006" key="4">
    <source>
        <dbReference type="Google" id="ProtNLM"/>
    </source>
</evidence>
<accession>A0A1I4B0F1</accession>
<evidence type="ECO:0000256" key="1">
    <source>
        <dbReference type="SAM" id="SignalP"/>
    </source>
</evidence>
<organism evidence="2 3">
    <name type="scientific">Falsiroseomonas stagni DSM 19981</name>
    <dbReference type="NCBI Taxonomy" id="1123062"/>
    <lineage>
        <taxon>Bacteria</taxon>
        <taxon>Pseudomonadati</taxon>
        <taxon>Pseudomonadota</taxon>
        <taxon>Alphaproteobacteria</taxon>
        <taxon>Acetobacterales</taxon>
        <taxon>Roseomonadaceae</taxon>
        <taxon>Falsiroseomonas</taxon>
    </lineage>
</organism>
<protein>
    <recommendedName>
        <fullName evidence="4">TRAP-type C4-dicarboxylate transport system, substrate-binding protein</fullName>
    </recommendedName>
</protein>
<dbReference type="EMBL" id="FOSQ01000004">
    <property type="protein sequence ID" value="SFK61870.1"/>
    <property type="molecule type" value="Genomic_DNA"/>
</dbReference>
<sequence>MRRLLAAILAATPLLAPGAAPAQSLRAINTGGPQGAYHSLFCPPVAAALQQAYFTGYACTPSRGTVENIERSLATPPMIGFAQLDVFALEASRRPAEFANLVVIRQDVACEGLWMVTRNESLSNYGEVLALARRIPFILPAQGSGAAASFAFLMQGDPEGLGRVAPGNIRHLADATAVINAVATASDGAVGFFVQFADPQNANIRLMAEKNLRIIPVVSREILRSRVAEQSVYEVRTFTLGGGGIFARPRELTTACTPVAVFGGTPEAVARFGKGGTADDQRELIERVRAVPAARLLPQEDRVARLISGARRLSAQAAEEMANAADAAKRAVQSRMGN</sequence>
<gene>
    <name evidence="2" type="ORF">SAMN02745775_104320</name>
</gene>
<keyword evidence="1" id="KW-0732">Signal</keyword>
<dbReference type="OrthoDB" id="7330695at2"/>
<dbReference type="Proteomes" id="UP000199473">
    <property type="component" value="Unassembled WGS sequence"/>
</dbReference>
<feature type="signal peptide" evidence="1">
    <location>
        <begin position="1"/>
        <end position="22"/>
    </location>
</feature>
<proteinExistence type="predicted"/>
<dbReference type="AlphaFoldDB" id="A0A1I4B0F1"/>